<dbReference type="Proteomes" id="UP001193501">
    <property type="component" value="Unassembled WGS sequence"/>
</dbReference>
<comment type="caution">
    <text evidence="15">The sequence shown here is derived from an EMBL/GenBank/DDBJ whole genome shotgun (WGS) entry which is preliminary data.</text>
</comment>
<dbReference type="GO" id="GO:0016746">
    <property type="term" value="F:acyltransferase activity"/>
    <property type="evidence" value="ECO:0007669"/>
    <property type="project" value="UniProtKB-KW"/>
</dbReference>
<protein>
    <recommendedName>
        <fullName evidence="4">Probable alginate O-acetylase AlgI</fullName>
    </recommendedName>
    <alternativeName>
        <fullName evidence="12">Alginate biosynthesis protein AlgI</fullName>
    </alternativeName>
</protein>
<proteinExistence type="inferred from homology"/>
<dbReference type="PIRSF" id="PIRSF500217">
    <property type="entry name" value="AlgI"/>
    <property type="match status" value="1"/>
</dbReference>
<sequence>MIFSDAEFWRFFAVVFLLYVVLPHRGQNWLLLGASYVFYGAWDWRFLGLLMFSTTADYGIGRALEASRDPVLRQRIVMLSVAINLGFLGFFKYFNFFTQSFIDLAQSFGFHPDPFTLSIALPVGISFYTFQSMSYTIDVYRGDLKPCRNFFDFALFVAFFPQLVAGPIVRATHLLPRVLAPRVLSWDAMGRGAVLCLTGLIKKIVIADGLAPLVDTVYGGGIADPTGAQVAFATWAFALQIYCDFSGYTDIARGVSKILGFELPVNFAQPYFATNPQEFWRRWHISLSTWLRDYLYISLGGNRGGRLKTYRNLFLTMLLGGIWHGAAWNYVLWGAYQGGLLCLHRALGWRGAASGPGPWPILRRIGLVILFFQVVSYGWLLFRAHSFGQIADFTARLGSLRLADFAALDLPPLPVLVGIACLFLWDLAIEIAGNPRFYMRWRPWARATLYATCIYLLVFGSNTLPAAFIYFQF</sequence>
<dbReference type="RefSeq" id="WP_168776455.1">
    <property type="nucleotide sequence ID" value="NZ_JAABNR010000029.1"/>
</dbReference>
<keyword evidence="5 13" id="KW-1003">Cell membrane</keyword>
<feature type="transmembrane region" description="Helical" evidence="14">
    <location>
        <begin position="402"/>
        <end position="427"/>
    </location>
</feature>
<feature type="transmembrane region" description="Helical" evidence="14">
    <location>
        <begin position="76"/>
        <end position="94"/>
    </location>
</feature>
<keyword evidence="9 14" id="KW-1133">Transmembrane helix</keyword>
<evidence type="ECO:0000256" key="13">
    <source>
        <dbReference type="PIRNR" id="PIRNR016636"/>
    </source>
</evidence>
<accession>A0AAE4YBK5</accession>
<dbReference type="Pfam" id="PF03062">
    <property type="entry name" value="MBOAT"/>
    <property type="match status" value="1"/>
</dbReference>
<evidence type="ECO:0000256" key="10">
    <source>
        <dbReference type="ARBA" id="ARBA00023136"/>
    </source>
</evidence>
<dbReference type="PIRSF" id="PIRSF016636">
    <property type="entry name" value="AlgI_DltB"/>
    <property type="match status" value="1"/>
</dbReference>
<keyword evidence="10 13" id="KW-0472">Membrane</keyword>
<feature type="transmembrane region" description="Helical" evidence="14">
    <location>
        <begin position="447"/>
        <end position="471"/>
    </location>
</feature>
<feature type="transmembrane region" description="Helical" evidence="14">
    <location>
        <begin position="7"/>
        <end position="24"/>
    </location>
</feature>
<dbReference type="GO" id="GO:0005886">
    <property type="term" value="C:plasma membrane"/>
    <property type="evidence" value="ECO:0007669"/>
    <property type="project" value="UniProtKB-SubCell"/>
</dbReference>
<feature type="transmembrane region" description="Helical" evidence="14">
    <location>
        <begin position="361"/>
        <end position="382"/>
    </location>
</feature>
<reference evidence="15" key="1">
    <citation type="submission" date="2020-01" db="EMBL/GenBank/DDBJ databases">
        <authorList>
            <person name="Chen W.-M."/>
        </authorList>
    </citation>
    <scope>NUCLEOTIDE SEQUENCE</scope>
    <source>
        <strain evidence="15">CYK-10</strain>
    </source>
</reference>
<dbReference type="EMBL" id="JAABNR010000029">
    <property type="protein sequence ID" value="NBZ89656.1"/>
    <property type="molecule type" value="Genomic_DNA"/>
</dbReference>
<evidence type="ECO:0000256" key="9">
    <source>
        <dbReference type="ARBA" id="ARBA00022989"/>
    </source>
</evidence>
<dbReference type="InterPro" id="IPR051085">
    <property type="entry name" value="MB_O-acyltransferase"/>
</dbReference>
<evidence type="ECO:0000256" key="14">
    <source>
        <dbReference type="SAM" id="Phobius"/>
    </source>
</evidence>
<evidence type="ECO:0000256" key="3">
    <source>
        <dbReference type="ARBA" id="ARBA00010323"/>
    </source>
</evidence>
<keyword evidence="11 13" id="KW-0012">Acyltransferase</keyword>
<evidence type="ECO:0000313" key="15">
    <source>
        <dbReference type="EMBL" id="NBZ89656.1"/>
    </source>
</evidence>
<feature type="transmembrane region" description="Helical" evidence="14">
    <location>
        <begin position="114"/>
        <end position="130"/>
    </location>
</feature>
<keyword evidence="7 14" id="KW-0812">Transmembrane</keyword>
<evidence type="ECO:0000256" key="6">
    <source>
        <dbReference type="ARBA" id="ARBA00022679"/>
    </source>
</evidence>
<evidence type="ECO:0000313" key="16">
    <source>
        <dbReference type="Proteomes" id="UP001193501"/>
    </source>
</evidence>
<dbReference type="GO" id="GO:0042121">
    <property type="term" value="P:alginic acid biosynthetic process"/>
    <property type="evidence" value="ECO:0007669"/>
    <property type="project" value="UniProtKB-KW"/>
</dbReference>
<dbReference type="InterPro" id="IPR028362">
    <property type="entry name" value="AlgI"/>
</dbReference>
<dbReference type="PANTHER" id="PTHR13285">
    <property type="entry name" value="ACYLTRANSFERASE"/>
    <property type="match status" value="1"/>
</dbReference>
<gene>
    <name evidence="15" type="ORF">GV832_18875</name>
</gene>
<evidence type="ECO:0000256" key="8">
    <source>
        <dbReference type="ARBA" id="ARBA00022841"/>
    </source>
</evidence>
<feature type="transmembrane region" description="Helical" evidence="14">
    <location>
        <begin position="150"/>
        <end position="171"/>
    </location>
</feature>
<dbReference type="InterPro" id="IPR024194">
    <property type="entry name" value="Ac/AlaTfrase_AlgI/DltB"/>
</dbReference>
<comment type="similarity">
    <text evidence="3 13">Belongs to the membrane-bound acyltransferase family.</text>
</comment>
<evidence type="ECO:0000256" key="1">
    <source>
        <dbReference type="ARBA" id="ARBA00004651"/>
    </source>
</evidence>
<evidence type="ECO:0000256" key="12">
    <source>
        <dbReference type="ARBA" id="ARBA00031030"/>
    </source>
</evidence>
<dbReference type="InterPro" id="IPR004299">
    <property type="entry name" value="MBOAT_fam"/>
</dbReference>
<comment type="pathway">
    <text evidence="2">Glycan biosynthesis; alginate biosynthesis.</text>
</comment>
<dbReference type="PANTHER" id="PTHR13285:SF23">
    <property type="entry name" value="TEICHOIC ACID D-ALANYLTRANSFERASE"/>
    <property type="match status" value="1"/>
</dbReference>
<evidence type="ECO:0000256" key="2">
    <source>
        <dbReference type="ARBA" id="ARBA00005182"/>
    </source>
</evidence>
<evidence type="ECO:0000256" key="7">
    <source>
        <dbReference type="ARBA" id="ARBA00022692"/>
    </source>
</evidence>
<keyword evidence="6 13" id="KW-0808">Transferase</keyword>
<dbReference type="AlphaFoldDB" id="A0AAE4YBK5"/>
<keyword evidence="16" id="KW-1185">Reference proteome</keyword>
<organism evidence="15 16">
    <name type="scientific">Stagnihabitans tardus</name>
    <dbReference type="NCBI Taxonomy" id="2699202"/>
    <lineage>
        <taxon>Bacteria</taxon>
        <taxon>Pseudomonadati</taxon>
        <taxon>Pseudomonadota</taxon>
        <taxon>Alphaproteobacteria</taxon>
        <taxon>Rhodobacterales</taxon>
        <taxon>Paracoccaceae</taxon>
        <taxon>Stagnihabitans</taxon>
    </lineage>
</organism>
<name>A0AAE4YBK5_9RHOB</name>
<feature type="transmembrane region" description="Helical" evidence="14">
    <location>
        <begin position="44"/>
        <end position="64"/>
    </location>
</feature>
<evidence type="ECO:0000256" key="11">
    <source>
        <dbReference type="ARBA" id="ARBA00023315"/>
    </source>
</evidence>
<evidence type="ECO:0000256" key="4">
    <source>
        <dbReference type="ARBA" id="ARBA00016084"/>
    </source>
</evidence>
<comment type="subcellular location">
    <subcellularLocation>
        <location evidence="1">Cell membrane</location>
        <topology evidence="1">Multi-pass membrane protein</topology>
    </subcellularLocation>
</comment>
<evidence type="ECO:0000256" key="5">
    <source>
        <dbReference type="ARBA" id="ARBA00022475"/>
    </source>
</evidence>
<keyword evidence="8" id="KW-0016">Alginate biosynthesis</keyword>